<sequence length="455" mass="49466">MSQIYQVPVTCNGLRETESILQIVDSLEKLEKVFNEIYTNISSRVSHEKSRIDDVSNRLDNAQYKVKQIAGSKSAMTVFSSAKYPADKKWGDYVPIYTGKTRLPFKQSHHHLHNENQQIKKVPEDSYLDINDLVFIEKSIDAASKEIEVKEGLGRLPNHLPSVSNLLLFNTQENPYKKYSNTLDNLAGASGEEVQLFGEKKKALHAAPITVEMGDIRPEAENVKIKYQPGNFATPVYNFPSALPLPNVAENITWAAEQTSIAPSQQPSAASVLPTFDANSGGDAGQQPPVQDGSVPPPPPPMSNTSPTTYSSAPPPPPPPPMSNNAPPPPPPPPMMSNAPPPPPMMQSSNDNDDSDNDSDPGDGSAIGSLLADIRKGHKSRLKKVTPKTEDDEPPPAPKPKGGDLMGDLFLALTRRRQSIGSTKSSKKSTKKDKDESESDNQSDGDSDSDSAEWN</sequence>
<dbReference type="GO" id="GO:0034314">
    <property type="term" value="P:Arp2/3 complex-mediated actin nucleation"/>
    <property type="evidence" value="ECO:0007669"/>
    <property type="project" value="InterPro"/>
</dbReference>
<comment type="similarity">
    <text evidence="1">Belongs to the WASH1 family.</text>
</comment>
<dbReference type="InterPro" id="IPR003124">
    <property type="entry name" value="WH2_dom"/>
</dbReference>
<dbReference type="PANTHER" id="PTHR23331:SF1">
    <property type="entry name" value="WASH COMPLEX SUBUNIT 1"/>
    <property type="match status" value="1"/>
</dbReference>
<keyword evidence="6" id="KW-1185">Reference proteome</keyword>
<evidence type="ECO:0000256" key="1">
    <source>
        <dbReference type="ARBA" id="ARBA00005602"/>
    </source>
</evidence>
<evidence type="ECO:0000259" key="4">
    <source>
        <dbReference type="PROSITE" id="PS51082"/>
    </source>
</evidence>
<dbReference type="OrthoDB" id="307871at2759"/>
<proteinExistence type="inferred from homology"/>
<reference evidence="5" key="1">
    <citation type="submission" date="2020-01" db="EMBL/GenBank/DDBJ databases">
        <title>Development of genomics and gene disruption for Polysphondylium violaceum indicates a role for the polyketide synthase stlB in stalk morphogenesis.</title>
        <authorList>
            <person name="Narita B."/>
            <person name="Kawabe Y."/>
            <person name="Kin K."/>
            <person name="Saito T."/>
            <person name="Gibbs R."/>
            <person name="Kuspa A."/>
            <person name="Muzny D."/>
            <person name="Queller D."/>
            <person name="Richards S."/>
            <person name="Strassman J."/>
            <person name="Sucgang R."/>
            <person name="Worley K."/>
            <person name="Schaap P."/>
        </authorList>
    </citation>
    <scope>NUCLEOTIDE SEQUENCE</scope>
    <source>
        <strain evidence="5">QSvi11</strain>
    </source>
</reference>
<dbReference type="InterPro" id="IPR021854">
    <property type="entry name" value="WASH1_WAHD"/>
</dbReference>
<name>A0A8J4V0W4_9MYCE</name>
<dbReference type="Pfam" id="PF11945">
    <property type="entry name" value="WASH_WAHD"/>
    <property type="match status" value="1"/>
</dbReference>
<dbReference type="GO" id="GO:0042147">
    <property type="term" value="P:retrograde transport, endosome to Golgi"/>
    <property type="evidence" value="ECO:0007669"/>
    <property type="project" value="TreeGrafter"/>
</dbReference>
<evidence type="ECO:0000313" key="6">
    <source>
        <dbReference type="Proteomes" id="UP000695562"/>
    </source>
</evidence>
<dbReference type="GO" id="GO:0003779">
    <property type="term" value="F:actin binding"/>
    <property type="evidence" value="ECO:0007669"/>
    <property type="project" value="UniProtKB-KW"/>
</dbReference>
<feature type="compositionally biased region" description="Low complexity" evidence="3">
    <location>
        <begin position="303"/>
        <end position="312"/>
    </location>
</feature>
<feature type="domain" description="WH2" evidence="4">
    <location>
        <begin position="366"/>
        <end position="385"/>
    </location>
</feature>
<feature type="compositionally biased region" description="Low complexity" evidence="3">
    <location>
        <begin position="262"/>
        <end position="271"/>
    </location>
</feature>
<feature type="compositionally biased region" description="Pro residues" evidence="3">
    <location>
        <begin position="313"/>
        <end position="345"/>
    </location>
</feature>
<dbReference type="GO" id="GO:0005769">
    <property type="term" value="C:early endosome"/>
    <property type="evidence" value="ECO:0007669"/>
    <property type="project" value="InterPro"/>
</dbReference>
<dbReference type="GO" id="GO:0032456">
    <property type="term" value="P:endocytic recycling"/>
    <property type="evidence" value="ECO:0007669"/>
    <property type="project" value="TreeGrafter"/>
</dbReference>
<feature type="compositionally biased region" description="Acidic residues" evidence="3">
    <location>
        <begin position="351"/>
        <end position="361"/>
    </location>
</feature>
<dbReference type="Proteomes" id="UP000695562">
    <property type="component" value="Unassembled WGS sequence"/>
</dbReference>
<dbReference type="InterPro" id="IPR028290">
    <property type="entry name" value="WASH1"/>
</dbReference>
<feature type="compositionally biased region" description="Basic residues" evidence="3">
    <location>
        <begin position="376"/>
        <end position="386"/>
    </location>
</feature>
<gene>
    <name evidence="5" type="ORF">CYY_008928</name>
</gene>
<evidence type="ECO:0000256" key="3">
    <source>
        <dbReference type="SAM" id="MobiDB-lite"/>
    </source>
</evidence>
<organism evidence="5 6">
    <name type="scientific">Polysphondylium violaceum</name>
    <dbReference type="NCBI Taxonomy" id="133409"/>
    <lineage>
        <taxon>Eukaryota</taxon>
        <taxon>Amoebozoa</taxon>
        <taxon>Evosea</taxon>
        <taxon>Eumycetozoa</taxon>
        <taxon>Dictyostelia</taxon>
        <taxon>Dictyosteliales</taxon>
        <taxon>Dictyosteliaceae</taxon>
        <taxon>Polysphondylium</taxon>
    </lineage>
</organism>
<keyword evidence="2" id="KW-0009">Actin-binding</keyword>
<dbReference type="GO" id="GO:0005829">
    <property type="term" value="C:cytosol"/>
    <property type="evidence" value="ECO:0007669"/>
    <property type="project" value="GOC"/>
</dbReference>
<comment type="caution">
    <text evidence="5">The sequence shown here is derived from an EMBL/GenBank/DDBJ whole genome shotgun (WGS) entry which is preliminary data.</text>
</comment>
<dbReference type="GO" id="GO:0043014">
    <property type="term" value="F:alpha-tubulin binding"/>
    <property type="evidence" value="ECO:0007669"/>
    <property type="project" value="InterPro"/>
</dbReference>
<dbReference type="PRINTS" id="PR01217">
    <property type="entry name" value="PRICHEXTENSN"/>
</dbReference>
<dbReference type="PANTHER" id="PTHR23331">
    <property type="entry name" value="CXYORF1"/>
    <property type="match status" value="1"/>
</dbReference>
<dbReference type="GO" id="GO:0071203">
    <property type="term" value="C:WASH complex"/>
    <property type="evidence" value="ECO:0007669"/>
    <property type="project" value="InterPro"/>
</dbReference>
<protein>
    <recommendedName>
        <fullName evidence="4">WH2 domain-containing protein</fullName>
    </recommendedName>
</protein>
<dbReference type="GO" id="GO:0043015">
    <property type="term" value="F:gamma-tubulin binding"/>
    <property type="evidence" value="ECO:0007669"/>
    <property type="project" value="TreeGrafter"/>
</dbReference>
<feature type="compositionally biased region" description="Acidic residues" evidence="3">
    <location>
        <begin position="436"/>
        <end position="455"/>
    </location>
</feature>
<dbReference type="GO" id="GO:0055037">
    <property type="term" value="C:recycling endosome"/>
    <property type="evidence" value="ECO:0007669"/>
    <property type="project" value="TreeGrafter"/>
</dbReference>
<dbReference type="EMBL" id="AJWJ01000600">
    <property type="protein sequence ID" value="KAF2069752.1"/>
    <property type="molecule type" value="Genomic_DNA"/>
</dbReference>
<dbReference type="PROSITE" id="PS51082">
    <property type="entry name" value="WH2"/>
    <property type="match status" value="1"/>
</dbReference>
<dbReference type="GO" id="GO:0006887">
    <property type="term" value="P:exocytosis"/>
    <property type="evidence" value="ECO:0007669"/>
    <property type="project" value="TreeGrafter"/>
</dbReference>
<evidence type="ECO:0000313" key="5">
    <source>
        <dbReference type="EMBL" id="KAF2069752.1"/>
    </source>
</evidence>
<accession>A0A8J4V0W4</accession>
<evidence type="ECO:0000256" key="2">
    <source>
        <dbReference type="ARBA" id="ARBA00023203"/>
    </source>
</evidence>
<dbReference type="AlphaFoldDB" id="A0A8J4V0W4"/>
<feature type="region of interest" description="Disordered" evidence="3">
    <location>
        <begin position="259"/>
        <end position="455"/>
    </location>
</feature>